<gene>
    <name evidence="2" type="ORF">KK1_049513</name>
</gene>
<evidence type="ECO:0000313" key="3">
    <source>
        <dbReference type="Proteomes" id="UP000075243"/>
    </source>
</evidence>
<dbReference type="InterPro" id="IPR005162">
    <property type="entry name" value="Retrotrans_gag_dom"/>
</dbReference>
<evidence type="ECO:0000259" key="1">
    <source>
        <dbReference type="Pfam" id="PF03732"/>
    </source>
</evidence>
<comment type="caution">
    <text evidence="2">The sequence shown here is derived from an EMBL/GenBank/DDBJ whole genome shotgun (WGS) entry which is preliminary data.</text>
</comment>
<protein>
    <recommendedName>
        <fullName evidence="1">Retrotransposon gag domain-containing protein</fullName>
    </recommendedName>
</protein>
<reference evidence="2" key="1">
    <citation type="journal article" date="2012" name="Nat. Biotechnol.">
        <title>Draft genome sequence of pigeonpea (Cajanus cajan), an orphan legume crop of resource-poor farmers.</title>
        <authorList>
            <person name="Varshney R.K."/>
            <person name="Chen W."/>
            <person name="Li Y."/>
            <person name="Bharti A.K."/>
            <person name="Saxena R.K."/>
            <person name="Schlueter J.A."/>
            <person name="Donoghue M.T."/>
            <person name="Azam S."/>
            <person name="Fan G."/>
            <person name="Whaley A.M."/>
            <person name="Farmer A.D."/>
            <person name="Sheridan J."/>
            <person name="Iwata A."/>
            <person name="Tuteja R."/>
            <person name="Penmetsa R.V."/>
            <person name="Wu W."/>
            <person name="Upadhyaya H.D."/>
            <person name="Yang S.P."/>
            <person name="Shah T."/>
            <person name="Saxena K.B."/>
            <person name="Michael T."/>
            <person name="McCombie W.R."/>
            <person name="Yang B."/>
            <person name="Zhang G."/>
            <person name="Yang H."/>
            <person name="Wang J."/>
            <person name="Spillane C."/>
            <person name="Cook D.R."/>
            <person name="May G.D."/>
            <person name="Xu X."/>
            <person name="Jackson S.A."/>
        </authorList>
    </citation>
    <scope>NUCLEOTIDE SEQUENCE [LARGE SCALE GENOMIC DNA]</scope>
</reference>
<dbReference type="PANTHER" id="PTHR35046:SF9">
    <property type="entry name" value="RNA-DIRECTED DNA POLYMERASE"/>
    <property type="match status" value="1"/>
</dbReference>
<dbReference type="Proteomes" id="UP000075243">
    <property type="component" value="Unassembled WGS sequence"/>
</dbReference>
<dbReference type="PANTHER" id="PTHR35046">
    <property type="entry name" value="ZINC KNUCKLE (CCHC-TYPE) FAMILY PROTEIN"/>
    <property type="match status" value="1"/>
</dbReference>
<organism evidence="2 3">
    <name type="scientific">Cajanus cajan</name>
    <name type="common">Pigeon pea</name>
    <name type="synonym">Cajanus indicus</name>
    <dbReference type="NCBI Taxonomy" id="3821"/>
    <lineage>
        <taxon>Eukaryota</taxon>
        <taxon>Viridiplantae</taxon>
        <taxon>Streptophyta</taxon>
        <taxon>Embryophyta</taxon>
        <taxon>Tracheophyta</taxon>
        <taxon>Spermatophyta</taxon>
        <taxon>Magnoliopsida</taxon>
        <taxon>eudicotyledons</taxon>
        <taxon>Gunneridae</taxon>
        <taxon>Pentapetalae</taxon>
        <taxon>rosids</taxon>
        <taxon>fabids</taxon>
        <taxon>Fabales</taxon>
        <taxon>Fabaceae</taxon>
        <taxon>Papilionoideae</taxon>
        <taxon>50 kb inversion clade</taxon>
        <taxon>NPAAA clade</taxon>
        <taxon>indigoferoid/millettioid clade</taxon>
        <taxon>Phaseoleae</taxon>
        <taxon>Cajanus</taxon>
    </lineage>
</organism>
<dbReference type="EMBL" id="AGCT01063834">
    <property type="protein sequence ID" value="KYP78880.1"/>
    <property type="molecule type" value="Genomic_DNA"/>
</dbReference>
<dbReference type="AlphaFoldDB" id="A0A151UHW0"/>
<dbReference type="Pfam" id="PF03732">
    <property type="entry name" value="Retrotrans_gag"/>
    <property type="match status" value="1"/>
</dbReference>
<feature type="domain" description="Retrotransposon gag" evidence="1">
    <location>
        <begin position="21"/>
        <end position="103"/>
    </location>
</feature>
<proteinExistence type="predicted"/>
<sequence length="154" mass="18764">MKVEQLFTYCHNVSEERRVHMATVSFQGYAMYWWTSLERERRTHNKPPIQYWNELRSALRRRHIPPYFDRELMDKLQRLQLEEYRQQMELLMMRAGIREEEKTTIARKTIPDGVTNKIRLVHLGKKHTLTPLTPSLVLEDQIFMKKKFEEEKKS</sequence>
<accession>A0A151UHW0</accession>
<dbReference type="Gramene" id="C.cajan_48345.t">
    <property type="protein sequence ID" value="C.cajan_48345.t"/>
    <property type="gene ID" value="C.cajan_48345"/>
</dbReference>
<keyword evidence="3" id="KW-1185">Reference proteome</keyword>
<evidence type="ECO:0000313" key="2">
    <source>
        <dbReference type="EMBL" id="KYP78880.1"/>
    </source>
</evidence>
<name>A0A151UHW0_CAJCA</name>